<keyword evidence="6" id="KW-0395">Inflammatory response</keyword>
<dbReference type="PROSITE" id="PS00472">
    <property type="entry name" value="SMALL_CYTOKINES_CC"/>
    <property type="match status" value="1"/>
</dbReference>
<dbReference type="InterPro" id="IPR036048">
    <property type="entry name" value="Interleukin_8-like_sf"/>
</dbReference>
<evidence type="ECO:0000256" key="7">
    <source>
        <dbReference type="RuleBase" id="RU361150"/>
    </source>
</evidence>
<keyword evidence="4" id="KW-0732">Signal</keyword>
<dbReference type="InterPro" id="IPR000827">
    <property type="entry name" value="Chemokine_CC_CS"/>
</dbReference>
<evidence type="ECO:0000256" key="5">
    <source>
        <dbReference type="ARBA" id="ARBA00023157"/>
    </source>
</evidence>
<sequence>MTGHDELYPLCQLRITRELFQCMEYHPSKERVKSERQVGSDPPTACCFSYTLRKLPRNFVTDYFETSSLCSQPAVVFQTKRGRQVCANPSEAWVQEYMDDLELN</sequence>
<dbReference type="Gene3D" id="2.40.50.40">
    <property type="match status" value="1"/>
</dbReference>
<keyword evidence="3 7" id="KW-0202">Cytokine</keyword>
<dbReference type="GO" id="GO:0061844">
    <property type="term" value="P:antimicrobial humoral immune response mediated by antimicrobial peptide"/>
    <property type="evidence" value="ECO:0007669"/>
    <property type="project" value="TreeGrafter"/>
</dbReference>
<feature type="domain" description="Chemokine interleukin-8-like" evidence="8">
    <location>
        <begin position="43"/>
        <end position="101"/>
    </location>
</feature>
<dbReference type="GO" id="GO:0048020">
    <property type="term" value="F:CCR chemokine receptor binding"/>
    <property type="evidence" value="ECO:0007669"/>
    <property type="project" value="TreeGrafter"/>
</dbReference>
<dbReference type="GO" id="GO:0048245">
    <property type="term" value="P:eosinophil chemotaxis"/>
    <property type="evidence" value="ECO:0007669"/>
    <property type="project" value="TreeGrafter"/>
</dbReference>
<dbReference type="FunFam" id="2.40.50.40:FF:000002">
    <property type="entry name" value="C-C motif chemokine"/>
    <property type="match status" value="1"/>
</dbReference>
<dbReference type="GO" id="GO:0006954">
    <property type="term" value="P:inflammatory response"/>
    <property type="evidence" value="ECO:0007669"/>
    <property type="project" value="UniProtKB-KW"/>
</dbReference>
<evidence type="ECO:0000256" key="4">
    <source>
        <dbReference type="ARBA" id="ARBA00022729"/>
    </source>
</evidence>
<comment type="similarity">
    <text evidence="1 7">Belongs to the intercrine beta (chemokine CC) family.</text>
</comment>
<dbReference type="InterPro" id="IPR039809">
    <property type="entry name" value="Chemokine_b/g/d"/>
</dbReference>
<dbReference type="Pfam" id="PF00048">
    <property type="entry name" value="IL8"/>
    <property type="match status" value="1"/>
</dbReference>
<organism evidence="9 10">
    <name type="scientific">Ursus maritimus</name>
    <name type="common">Polar bear</name>
    <name type="synonym">Thalarctos maritimus</name>
    <dbReference type="NCBI Taxonomy" id="29073"/>
    <lineage>
        <taxon>Eukaryota</taxon>
        <taxon>Metazoa</taxon>
        <taxon>Chordata</taxon>
        <taxon>Craniata</taxon>
        <taxon>Vertebrata</taxon>
        <taxon>Euteleostomi</taxon>
        <taxon>Mammalia</taxon>
        <taxon>Eutheria</taxon>
        <taxon>Laurasiatheria</taxon>
        <taxon>Carnivora</taxon>
        <taxon>Caniformia</taxon>
        <taxon>Ursidae</taxon>
        <taxon>Ursus</taxon>
    </lineage>
</organism>
<evidence type="ECO:0000313" key="10">
    <source>
        <dbReference type="RefSeq" id="XP_040496907.1"/>
    </source>
</evidence>
<dbReference type="InterPro" id="IPR001811">
    <property type="entry name" value="Chemokine_IL8-like_dom"/>
</dbReference>
<dbReference type="GO" id="GO:0008009">
    <property type="term" value="F:chemokine activity"/>
    <property type="evidence" value="ECO:0007669"/>
    <property type="project" value="InterPro"/>
</dbReference>
<keyword evidence="7" id="KW-0964">Secreted</keyword>
<dbReference type="GeneID" id="103667295"/>
<gene>
    <name evidence="10" type="primary">LOC103667295</name>
</gene>
<keyword evidence="9" id="KW-1185">Reference proteome</keyword>
<evidence type="ECO:0000256" key="2">
    <source>
        <dbReference type="ARBA" id="ARBA00022500"/>
    </source>
</evidence>
<evidence type="ECO:0000259" key="8">
    <source>
        <dbReference type="SMART" id="SM00199"/>
    </source>
</evidence>
<dbReference type="AlphaFoldDB" id="A0A8M1GQ60"/>
<evidence type="ECO:0000256" key="3">
    <source>
        <dbReference type="ARBA" id="ARBA00022514"/>
    </source>
</evidence>
<evidence type="ECO:0000256" key="1">
    <source>
        <dbReference type="ARBA" id="ARBA00010868"/>
    </source>
</evidence>
<dbReference type="GO" id="GO:0030335">
    <property type="term" value="P:positive regulation of cell migration"/>
    <property type="evidence" value="ECO:0007669"/>
    <property type="project" value="TreeGrafter"/>
</dbReference>
<dbReference type="GO" id="GO:0070098">
    <property type="term" value="P:chemokine-mediated signaling pathway"/>
    <property type="evidence" value="ECO:0007669"/>
    <property type="project" value="TreeGrafter"/>
</dbReference>
<dbReference type="SMART" id="SM00199">
    <property type="entry name" value="SCY"/>
    <property type="match status" value="1"/>
</dbReference>
<dbReference type="RefSeq" id="XP_040496907.1">
    <property type="nucleotide sequence ID" value="XM_040640973.1"/>
</dbReference>
<accession>A0A8M1GQ60</accession>
<keyword evidence="2 7" id="KW-0145">Chemotaxis</keyword>
<proteinExistence type="inferred from homology"/>
<dbReference type="Proteomes" id="UP000261680">
    <property type="component" value="Unplaced"/>
</dbReference>
<keyword evidence="5" id="KW-1015">Disulfide bond</keyword>
<dbReference type="GO" id="GO:0005615">
    <property type="term" value="C:extracellular space"/>
    <property type="evidence" value="ECO:0007669"/>
    <property type="project" value="UniProtKB-KW"/>
</dbReference>
<dbReference type="OrthoDB" id="9447832at2759"/>
<comment type="subcellular location">
    <subcellularLocation>
        <location evidence="7">Secreted</location>
    </subcellularLocation>
</comment>
<dbReference type="CDD" id="cd00272">
    <property type="entry name" value="Chemokine_CC"/>
    <property type="match status" value="1"/>
</dbReference>
<evidence type="ECO:0000313" key="9">
    <source>
        <dbReference type="Proteomes" id="UP000261680"/>
    </source>
</evidence>
<dbReference type="PANTHER" id="PTHR12015:SF103">
    <property type="entry name" value="C-C MOTIF CHEMOKINE 4-RELATED"/>
    <property type="match status" value="1"/>
</dbReference>
<protein>
    <recommendedName>
        <fullName evidence="7">C-C motif chemokine</fullName>
    </recommendedName>
</protein>
<name>A0A8M1GQ60_URSMA</name>
<reference evidence="10" key="1">
    <citation type="submission" date="2025-08" db="UniProtKB">
        <authorList>
            <consortium name="RefSeq"/>
        </authorList>
    </citation>
    <scope>IDENTIFICATION</scope>
    <source>
        <tissue evidence="10">Whole blood</tissue>
    </source>
</reference>
<evidence type="ECO:0000256" key="6">
    <source>
        <dbReference type="ARBA" id="ARBA00023198"/>
    </source>
</evidence>
<dbReference type="PANTHER" id="PTHR12015">
    <property type="entry name" value="SMALL INDUCIBLE CYTOKINE A"/>
    <property type="match status" value="1"/>
</dbReference>
<dbReference type="SUPFAM" id="SSF54117">
    <property type="entry name" value="Interleukin 8-like chemokines"/>
    <property type="match status" value="1"/>
</dbReference>